<name>A0A4P7LIT7_9BURK</name>
<geneLocation type="plasmid" evidence="1">
    <name>unnamed3</name>
</geneLocation>
<dbReference type="InterPro" id="IPR010982">
    <property type="entry name" value="Lambda_DNA-bd_dom_sf"/>
</dbReference>
<keyword evidence="1" id="KW-0614">Plasmid</keyword>
<dbReference type="Gene3D" id="1.10.260.40">
    <property type="entry name" value="lambda repressor-like DNA-binding domains"/>
    <property type="match status" value="1"/>
</dbReference>
<accession>A0A4P7LIT7</accession>
<dbReference type="RefSeq" id="WP_135707299.1">
    <property type="nucleotide sequence ID" value="NZ_CP038638.1"/>
</dbReference>
<evidence type="ECO:0000313" key="1">
    <source>
        <dbReference type="EMBL" id="QBY56134.1"/>
    </source>
</evidence>
<proteinExistence type="predicted"/>
<dbReference type="EMBL" id="CP038638">
    <property type="protein sequence ID" value="QBY56134.1"/>
    <property type="molecule type" value="Genomic_DNA"/>
</dbReference>
<dbReference type="AlphaFoldDB" id="A0A4P7LIT7"/>
<evidence type="ECO:0000313" key="2">
    <source>
        <dbReference type="Proteomes" id="UP000295294"/>
    </source>
</evidence>
<gene>
    <name evidence="1" type="ORF">E0W60_34310</name>
</gene>
<reference evidence="1 2" key="1">
    <citation type="submission" date="2019-03" db="EMBL/GenBank/DDBJ databases">
        <title>Efficiently degradation of phenoxyalkanoic acid herbicides by Cupriavidus oxalaticus strain X32.</title>
        <authorList>
            <person name="Sheng X."/>
        </authorList>
    </citation>
    <scope>NUCLEOTIDE SEQUENCE [LARGE SCALE GENOMIC DNA]</scope>
    <source>
        <strain evidence="1 2">X32</strain>
        <plasmid evidence="1 2">unnamed3</plasmid>
    </source>
</reference>
<dbReference type="Proteomes" id="UP000295294">
    <property type="component" value="Plasmid unnamed3"/>
</dbReference>
<dbReference type="KEGG" id="cox:E0W60_34310"/>
<dbReference type="GO" id="GO:0003677">
    <property type="term" value="F:DNA binding"/>
    <property type="evidence" value="ECO:0007669"/>
    <property type="project" value="InterPro"/>
</dbReference>
<protein>
    <submittedName>
        <fullName evidence="1">Uncharacterized protein</fullName>
    </submittedName>
</protein>
<dbReference type="SUPFAM" id="SSF47413">
    <property type="entry name" value="lambda repressor-like DNA-binding domains"/>
    <property type="match status" value="1"/>
</dbReference>
<sequence>MDDKVMIPWARVATLLARAGRRQTWLAKQLNVSSNVVVNWKSRGVVPAGRATSVARAFGVTVEALMAAQLEAPKMSQAGVRLVQRLGELDRSGLLTKQTEGALMAFLDLVESVASGAQTKGRT</sequence>
<organism evidence="1 2">
    <name type="scientific">Cupriavidus oxalaticus</name>
    <dbReference type="NCBI Taxonomy" id="96344"/>
    <lineage>
        <taxon>Bacteria</taxon>
        <taxon>Pseudomonadati</taxon>
        <taxon>Pseudomonadota</taxon>
        <taxon>Betaproteobacteria</taxon>
        <taxon>Burkholderiales</taxon>
        <taxon>Burkholderiaceae</taxon>
        <taxon>Cupriavidus</taxon>
    </lineage>
</organism>